<accession>X7FBR0</accession>
<dbReference type="NCBIfam" id="NF004798">
    <property type="entry name" value="PRK06147.1"/>
    <property type="match status" value="1"/>
</dbReference>
<comment type="caution">
    <text evidence="2">The sequence shown here is derived from an EMBL/GenBank/DDBJ whole genome shotgun (WGS) entry which is preliminary data.</text>
</comment>
<dbReference type="eggNOG" id="COG0304">
    <property type="taxonomic scope" value="Bacteria"/>
</dbReference>
<protein>
    <submittedName>
        <fullName evidence="2">3-oxoacyl-ACP synthase</fullName>
    </submittedName>
</protein>
<keyword evidence="3" id="KW-1185">Reference proteome</keyword>
<evidence type="ECO:0000313" key="2">
    <source>
        <dbReference type="EMBL" id="ETX30245.1"/>
    </source>
</evidence>
<sequence length="344" mass="35950">MTGVNVIAAGMVTAVGLTGAASCAAMRCGIDGFAETQFVVPGGAWLVGAPVPLPRDWVGSKRLAHLAAGAVVDALERAPQVRDGTLPVILCLAEETRPGRPVRTPETFGRQVLEFSDLPLRSPLHVVAHGRPSGIVALERVRRMFERGEAERALIVGVDSLLTGSAVAHYLRAGRLLTGDNANGFVPGEAAAAIVCAAGAPQHFALAGLGLGREPAYLYNPDEVPLRADGMVRAYRDAFDAAGIAGRDVDVRVSDLTGEAFFFKQTALAMQRTVRQRTDNQALWTPTDCIGNVGAAIVPVMVGWALDAFERGYGAGDPILVESSGDDGACGAAVFRTARARAVA</sequence>
<dbReference type="RefSeq" id="WP_043766570.1">
    <property type="nucleotide sequence ID" value="NZ_JAME01000004.1"/>
</dbReference>
<dbReference type="Gene3D" id="3.40.47.10">
    <property type="match status" value="1"/>
</dbReference>
<reference evidence="2 3" key="1">
    <citation type="submission" date="2014-01" db="EMBL/GenBank/DDBJ databases">
        <title>Roseivivax isoporae LMG 25204 Genome Sequencing.</title>
        <authorList>
            <person name="Lai Q."/>
            <person name="Li G."/>
            <person name="Shao Z."/>
        </authorList>
    </citation>
    <scope>NUCLEOTIDE SEQUENCE [LARGE SCALE GENOMIC DNA]</scope>
    <source>
        <strain evidence="2 3">LMG 25204</strain>
    </source>
</reference>
<dbReference type="OrthoDB" id="3078238at2"/>
<feature type="domain" description="Beta-ketoacyl synthase-like N-terminal" evidence="1">
    <location>
        <begin position="132"/>
        <end position="195"/>
    </location>
</feature>
<dbReference type="STRING" id="1449351.RISW2_15535"/>
<dbReference type="InterPro" id="IPR016039">
    <property type="entry name" value="Thiolase-like"/>
</dbReference>
<dbReference type="AlphaFoldDB" id="X7FBR0"/>
<gene>
    <name evidence="2" type="ORF">RISW2_15535</name>
</gene>
<name>X7FBR0_9RHOB</name>
<proteinExistence type="predicted"/>
<organism evidence="2 3">
    <name type="scientific">Roseivivax isoporae LMG 25204</name>
    <dbReference type="NCBI Taxonomy" id="1449351"/>
    <lineage>
        <taxon>Bacteria</taxon>
        <taxon>Pseudomonadati</taxon>
        <taxon>Pseudomonadota</taxon>
        <taxon>Alphaproteobacteria</taxon>
        <taxon>Rhodobacterales</taxon>
        <taxon>Roseobacteraceae</taxon>
        <taxon>Roseivivax</taxon>
    </lineage>
</organism>
<dbReference type="InterPro" id="IPR014030">
    <property type="entry name" value="Ketoacyl_synth_N"/>
</dbReference>
<dbReference type="PATRIC" id="fig|1449351.3.peg.664"/>
<dbReference type="GO" id="GO:0016746">
    <property type="term" value="F:acyltransferase activity"/>
    <property type="evidence" value="ECO:0007669"/>
    <property type="project" value="InterPro"/>
</dbReference>
<dbReference type="EMBL" id="JAME01000004">
    <property type="protein sequence ID" value="ETX30245.1"/>
    <property type="molecule type" value="Genomic_DNA"/>
</dbReference>
<evidence type="ECO:0000313" key="3">
    <source>
        <dbReference type="Proteomes" id="UP000023430"/>
    </source>
</evidence>
<dbReference type="Pfam" id="PF00109">
    <property type="entry name" value="ketoacyl-synt"/>
    <property type="match status" value="1"/>
</dbReference>
<evidence type="ECO:0000259" key="1">
    <source>
        <dbReference type="Pfam" id="PF00109"/>
    </source>
</evidence>
<dbReference type="SUPFAM" id="SSF53901">
    <property type="entry name" value="Thiolase-like"/>
    <property type="match status" value="1"/>
</dbReference>
<dbReference type="Proteomes" id="UP000023430">
    <property type="component" value="Unassembled WGS sequence"/>
</dbReference>